<dbReference type="KEGG" id="pbap:Pla133_31800"/>
<organism evidence="14 15">
    <name type="scientific">Engelhardtia mirabilis</name>
    <dbReference type="NCBI Taxonomy" id="2528011"/>
    <lineage>
        <taxon>Bacteria</taxon>
        <taxon>Pseudomonadati</taxon>
        <taxon>Planctomycetota</taxon>
        <taxon>Planctomycetia</taxon>
        <taxon>Planctomycetia incertae sedis</taxon>
        <taxon>Engelhardtia</taxon>
    </lineage>
</organism>
<keyword evidence="10" id="KW-0406">Ion transport</keyword>
<dbReference type="Pfam" id="PF02386">
    <property type="entry name" value="TrkH"/>
    <property type="match status" value="2"/>
</dbReference>
<keyword evidence="5" id="KW-0997">Cell inner membrane</keyword>
<keyword evidence="9 13" id="KW-1133">Transmembrane helix</keyword>
<comment type="subcellular location">
    <subcellularLocation>
        <location evidence="1">Cell inner membrane</location>
        <topology evidence="1">Multi-pass membrane protein</topology>
    </subcellularLocation>
</comment>
<dbReference type="PANTHER" id="PTHR32024">
    <property type="entry name" value="TRK SYSTEM POTASSIUM UPTAKE PROTEIN TRKG-RELATED"/>
    <property type="match status" value="1"/>
</dbReference>
<sequence length="505" mass="53672">MNLGAVAWLLGRVILLMGLFQLVPAAVAEYYSERDDALAFLLSALIAVLLGLGLSAIYRGRALTSEGRPDFFRREGLAAVGLSWVAASVLGAIPFVLAGAIASPVDAFFESASGITTTGSTILPAEHLDALNRGVLFWRSFLHWLGGVGIVLVFVVFFPTGGRSLFRSEVPGVSREAAHTRVRDSALSLARVYVGLTVIQIGVLTMTGVGLYDATLHAFGTIATGGFSNHSASAGYFGSWAFEAVLIVFMFLAGINFALYDSILRRGWRSAWDTVRGSTEIRVYAGIMAAATVLITSVLWFWGGSNGVAGAADGLPDYSHLSLCLRDSMFSVVSIQTSTGFGTADFDRWPDLCRAVLMLLAAIGGCAGSTAGGIKVVRVLIVAKVALRSVQHFSRPRALHQVRIDGQTLDEPTIAMVTGYFGLWSLVMIAGTIALTALDVDLISASTAVLGTLNNIGPGLAAVGPAQTFADMPDLAKLLCSIFMILGRLEFYALVVLFLPRFWRS</sequence>
<feature type="transmembrane region" description="Helical" evidence="13">
    <location>
        <begin position="192"/>
        <end position="212"/>
    </location>
</feature>
<feature type="transmembrane region" description="Helical" evidence="13">
    <location>
        <begin position="79"/>
        <end position="102"/>
    </location>
</feature>
<name>A0A518BMB8_9BACT</name>
<evidence type="ECO:0000256" key="10">
    <source>
        <dbReference type="ARBA" id="ARBA00023065"/>
    </source>
</evidence>
<feature type="transmembrane region" description="Helical" evidence="13">
    <location>
        <begin position="38"/>
        <end position="58"/>
    </location>
</feature>
<keyword evidence="12" id="KW-0479">Metal-binding</keyword>
<dbReference type="PIRSF" id="PIRSF006247">
    <property type="entry name" value="TrkH"/>
    <property type="match status" value="1"/>
</dbReference>
<evidence type="ECO:0000256" key="9">
    <source>
        <dbReference type="ARBA" id="ARBA00022989"/>
    </source>
</evidence>
<keyword evidence="7 13" id="KW-0812">Transmembrane</keyword>
<evidence type="ECO:0000256" key="12">
    <source>
        <dbReference type="PIRSR" id="PIRSR006247-1"/>
    </source>
</evidence>
<comment type="similarity">
    <text evidence="2">Belongs to the TrkH potassium transport family.</text>
</comment>
<feature type="binding site" evidence="12">
    <location>
        <position position="455"/>
    </location>
    <ligand>
        <name>K(+)</name>
        <dbReference type="ChEBI" id="CHEBI:29103"/>
    </ligand>
</feature>
<evidence type="ECO:0000256" key="5">
    <source>
        <dbReference type="ARBA" id="ARBA00022519"/>
    </source>
</evidence>
<keyword evidence="3" id="KW-0813">Transport</keyword>
<feature type="binding site" evidence="12">
    <location>
        <position position="225"/>
    </location>
    <ligand>
        <name>K(+)</name>
        <dbReference type="ChEBI" id="CHEBI:29103"/>
    </ligand>
</feature>
<evidence type="ECO:0000256" key="13">
    <source>
        <dbReference type="SAM" id="Phobius"/>
    </source>
</evidence>
<evidence type="ECO:0000313" key="15">
    <source>
        <dbReference type="Proteomes" id="UP000316921"/>
    </source>
</evidence>
<evidence type="ECO:0000256" key="3">
    <source>
        <dbReference type="ARBA" id="ARBA00022448"/>
    </source>
</evidence>
<evidence type="ECO:0000256" key="4">
    <source>
        <dbReference type="ARBA" id="ARBA00022475"/>
    </source>
</evidence>
<evidence type="ECO:0000313" key="14">
    <source>
        <dbReference type="EMBL" id="QDU68086.1"/>
    </source>
</evidence>
<keyword evidence="15" id="KW-1185">Reference proteome</keyword>
<dbReference type="GO" id="GO:0015379">
    <property type="term" value="F:potassium:chloride symporter activity"/>
    <property type="evidence" value="ECO:0007669"/>
    <property type="project" value="InterPro"/>
</dbReference>
<feature type="transmembrane region" description="Helical" evidence="13">
    <location>
        <begin position="281"/>
        <end position="302"/>
    </location>
</feature>
<keyword evidence="6" id="KW-0633">Potassium transport</keyword>
<evidence type="ECO:0000256" key="11">
    <source>
        <dbReference type="ARBA" id="ARBA00023136"/>
    </source>
</evidence>
<dbReference type="AlphaFoldDB" id="A0A518BMB8"/>
<dbReference type="InterPro" id="IPR003445">
    <property type="entry name" value="Cat_transpt"/>
</dbReference>
<evidence type="ECO:0000256" key="2">
    <source>
        <dbReference type="ARBA" id="ARBA00009137"/>
    </source>
</evidence>
<evidence type="ECO:0000256" key="7">
    <source>
        <dbReference type="ARBA" id="ARBA00022692"/>
    </source>
</evidence>
<feature type="transmembrane region" description="Helical" evidence="13">
    <location>
        <begin position="475"/>
        <end position="499"/>
    </location>
</feature>
<proteinExistence type="inferred from homology"/>
<dbReference type="RefSeq" id="WP_145066803.1">
    <property type="nucleotide sequence ID" value="NZ_CP036287.1"/>
</dbReference>
<feature type="binding site" evidence="12">
    <location>
        <position position="118"/>
    </location>
    <ligand>
        <name>K(+)</name>
        <dbReference type="ChEBI" id="CHEBI:29103"/>
    </ligand>
</feature>
<dbReference type="EMBL" id="CP036287">
    <property type="protein sequence ID" value="QDU68086.1"/>
    <property type="molecule type" value="Genomic_DNA"/>
</dbReference>
<dbReference type="Proteomes" id="UP000316921">
    <property type="component" value="Chromosome"/>
</dbReference>
<feature type="transmembrane region" description="Helical" evidence="13">
    <location>
        <begin position="141"/>
        <end position="158"/>
    </location>
</feature>
<keyword evidence="8 12" id="KW-0630">Potassium</keyword>
<feature type="binding site" evidence="12">
    <location>
        <position position="117"/>
    </location>
    <ligand>
        <name>K(+)</name>
        <dbReference type="ChEBI" id="CHEBI:29103"/>
    </ligand>
</feature>
<reference evidence="14 15" key="1">
    <citation type="submission" date="2019-02" db="EMBL/GenBank/DDBJ databases">
        <title>Deep-cultivation of Planctomycetes and their phenomic and genomic characterization uncovers novel biology.</title>
        <authorList>
            <person name="Wiegand S."/>
            <person name="Jogler M."/>
            <person name="Boedeker C."/>
            <person name="Pinto D."/>
            <person name="Vollmers J."/>
            <person name="Rivas-Marin E."/>
            <person name="Kohn T."/>
            <person name="Peeters S.H."/>
            <person name="Heuer A."/>
            <person name="Rast P."/>
            <person name="Oberbeckmann S."/>
            <person name="Bunk B."/>
            <person name="Jeske O."/>
            <person name="Meyerdierks A."/>
            <person name="Storesund J.E."/>
            <person name="Kallscheuer N."/>
            <person name="Luecker S."/>
            <person name="Lage O.M."/>
            <person name="Pohl T."/>
            <person name="Merkel B.J."/>
            <person name="Hornburger P."/>
            <person name="Mueller R.-W."/>
            <person name="Bruemmer F."/>
            <person name="Labrenz M."/>
            <person name="Spormann A.M."/>
            <person name="Op den Camp H."/>
            <person name="Overmann J."/>
            <person name="Amann R."/>
            <person name="Jetten M.S.M."/>
            <person name="Mascher T."/>
            <person name="Medema M.H."/>
            <person name="Devos D.P."/>
            <person name="Kaster A.-K."/>
            <person name="Ovreas L."/>
            <person name="Rohde M."/>
            <person name="Galperin M.Y."/>
            <person name="Jogler C."/>
        </authorList>
    </citation>
    <scope>NUCLEOTIDE SEQUENCE [LARGE SCALE GENOMIC DNA]</scope>
    <source>
        <strain evidence="14 15">Pla133</strain>
    </source>
</reference>
<feature type="transmembrane region" description="Helical" evidence="13">
    <location>
        <begin position="355"/>
        <end position="387"/>
    </location>
</feature>
<feature type="transmembrane region" description="Helical" evidence="13">
    <location>
        <begin position="237"/>
        <end position="260"/>
    </location>
</feature>
<evidence type="ECO:0000256" key="6">
    <source>
        <dbReference type="ARBA" id="ARBA00022538"/>
    </source>
</evidence>
<evidence type="ECO:0000256" key="1">
    <source>
        <dbReference type="ARBA" id="ARBA00004429"/>
    </source>
</evidence>
<dbReference type="InterPro" id="IPR004772">
    <property type="entry name" value="TrkH"/>
</dbReference>
<accession>A0A518BMB8</accession>
<feature type="transmembrane region" description="Helical" evidence="13">
    <location>
        <begin position="413"/>
        <end position="438"/>
    </location>
</feature>
<keyword evidence="4" id="KW-1003">Cell membrane</keyword>
<dbReference type="PANTHER" id="PTHR32024:SF2">
    <property type="entry name" value="TRK SYSTEM POTASSIUM UPTAKE PROTEIN TRKG-RELATED"/>
    <property type="match status" value="1"/>
</dbReference>
<dbReference type="GO" id="GO:0005886">
    <property type="term" value="C:plasma membrane"/>
    <property type="evidence" value="ECO:0007669"/>
    <property type="project" value="UniProtKB-SubCell"/>
</dbReference>
<evidence type="ECO:0000256" key="8">
    <source>
        <dbReference type="ARBA" id="ARBA00022958"/>
    </source>
</evidence>
<feature type="binding site" evidence="12">
    <location>
        <position position="339"/>
    </location>
    <ligand>
        <name>K(+)</name>
        <dbReference type="ChEBI" id="CHEBI:29103"/>
    </ligand>
</feature>
<keyword evidence="11 13" id="KW-0472">Membrane</keyword>
<protein>
    <submittedName>
        <fullName evidence="14">Trk system potassium uptake protein TrkG</fullName>
    </submittedName>
</protein>
<dbReference type="GO" id="GO:0046872">
    <property type="term" value="F:metal ion binding"/>
    <property type="evidence" value="ECO:0007669"/>
    <property type="project" value="UniProtKB-KW"/>
</dbReference>
<gene>
    <name evidence="14" type="primary">trkG</name>
    <name evidence="14" type="ORF">Pla133_31800</name>
</gene>